<name>G9YF07_9FIRM</name>
<keyword evidence="1" id="KW-1277">Toxin-antitoxin system</keyword>
<dbReference type="RefSeq" id="WP_006789200.1">
    <property type="nucleotide sequence ID" value="NZ_JH417567.1"/>
</dbReference>
<evidence type="ECO:0000313" key="3">
    <source>
        <dbReference type="Proteomes" id="UP000005481"/>
    </source>
</evidence>
<dbReference type="Gene3D" id="3.30.2310.20">
    <property type="entry name" value="RelE-like"/>
    <property type="match status" value="1"/>
</dbReference>
<comment type="caution">
    <text evidence="2">The sequence shown here is derived from an EMBL/GenBank/DDBJ whole genome shotgun (WGS) entry which is preliminary data.</text>
</comment>
<accession>G9YF07</accession>
<dbReference type="Proteomes" id="UP000005481">
    <property type="component" value="Unassembled WGS sequence"/>
</dbReference>
<gene>
    <name evidence="2" type="ORF">HMPREF0080_00217</name>
</gene>
<evidence type="ECO:0000313" key="2">
    <source>
        <dbReference type="EMBL" id="EHM43342.1"/>
    </source>
</evidence>
<evidence type="ECO:0000256" key="1">
    <source>
        <dbReference type="ARBA" id="ARBA00022649"/>
    </source>
</evidence>
<dbReference type="HOGENOM" id="CLU_147162_6_3_9"/>
<dbReference type="InterPro" id="IPR035093">
    <property type="entry name" value="RelE/ParE_toxin_dom_sf"/>
</dbReference>
<dbReference type="eggNOG" id="COG3668">
    <property type="taxonomic scope" value="Bacteria"/>
</dbReference>
<dbReference type="SUPFAM" id="SSF143011">
    <property type="entry name" value="RelE-like"/>
    <property type="match status" value="1"/>
</dbReference>
<dbReference type="OrthoDB" id="3268478at2"/>
<dbReference type="PATRIC" id="fig|861450.3.peg.206"/>
<dbReference type="AlphaFoldDB" id="G9YF07"/>
<dbReference type="Pfam" id="PF05016">
    <property type="entry name" value="ParE_toxin"/>
    <property type="match status" value="1"/>
</dbReference>
<proteinExistence type="predicted"/>
<dbReference type="EMBL" id="AGCJ01000009">
    <property type="protein sequence ID" value="EHM43342.1"/>
    <property type="molecule type" value="Genomic_DNA"/>
</dbReference>
<reference evidence="2 3" key="1">
    <citation type="submission" date="2011-08" db="EMBL/GenBank/DDBJ databases">
        <authorList>
            <person name="Weinstock G."/>
            <person name="Sodergren E."/>
            <person name="Clifton S."/>
            <person name="Fulton L."/>
            <person name="Fulton B."/>
            <person name="Courtney L."/>
            <person name="Fronick C."/>
            <person name="Harrison M."/>
            <person name="Strong C."/>
            <person name="Farmer C."/>
            <person name="Delahaunty K."/>
            <person name="Markovic C."/>
            <person name="Hall O."/>
            <person name="Minx P."/>
            <person name="Tomlinson C."/>
            <person name="Mitreva M."/>
            <person name="Hou S."/>
            <person name="Chen J."/>
            <person name="Wollam A."/>
            <person name="Pepin K.H."/>
            <person name="Johnson M."/>
            <person name="Bhonagiri V."/>
            <person name="Zhang X."/>
            <person name="Suruliraj S."/>
            <person name="Warren W."/>
            <person name="Chinwalla A."/>
            <person name="Mardis E.R."/>
            <person name="Wilson R.K."/>
        </authorList>
    </citation>
    <scope>NUCLEOTIDE SEQUENCE [LARGE SCALE GENOMIC DNA]</scope>
    <source>
        <strain evidence="2 3">F0357</strain>
    </source>
</reference>
<sequence>MDKYKIKLTKQAKEHLTLIREYIATELKEPGIAKNMLELLKSEMRSLETMPHRIKCIDEKPWQDLGFRKIRVKNHYIYFWIDNNKKEVQIIAVIYVKMDQARQLEKL</sequence>
<organism evidence="2 3">
    <name type="scientific">Anaeroglobus geminatus F0357</name>
    <dbReference type="NCBI Taxonomy" id="861450"/>
    <lineage>
        <taxon>Bacteria</taxon>
        <taxon>Bacillati</taxon>
        <taxon>Bacillota</taxon>
        <taxon>Negativicutes</taxon>
        <taxon>Veillonellales</taxon>
        <taxon>Veillonellaceae</taxon>
        <taxon>Anaeroglobus</taxon>
    </lineage>
</organism>
<dbReference type="InterPro" id="IPR007712">
    <property type="entry name" value="RelE/ParE_toxin"/>
</dbReference>
<keyword evidence="3" id="KW-1185">Reference proteome</keyword>
<dbReference type="STRING" id="861450.HMPREF0080_00217"/>
<protein>
    <submittedName>
        <fullName evidence="2">Toxin-antitoxin system, toxin component, RelE family</fullName>
    </submittedName>
</protein>